<evidence type="ECO:0000256" key="1">
    <source>
        <dbReference type="SAM" id="SignalP"/>
    </source>
</evidence>
<dbReference type="RefSeq" id="WP_348710680.1">
    <property type="nucleotide sequence ID" value="NZ_CAXIXW010000011.1"/>
</dbReference>
<evidence type="ECO:0008006" key="4">
    <source>
        <dbReference type="Google" id="ProtNLM"/>
    </source>
</evidence>
<feature type="signal peptide" evidence="1">
    <location>
        <begin position="1"/>
        <end position="18"/>
    </location>
</feature>
<sequence length="110" mass="12313">MKKLVLLLAITLSTSIFANNERPAEVIKSELRTEIIKLLGKANIELNQDLTANVEFTINNKGEVIVLTVDTDSADVEAYVKNKLNYHVITNKFIVKGKVYSMPLKVVKPQ</sequence>
<evidence type="ECO:0000313" key="3">
    <source>
        <dbReference type="Proteomes" id="UP001497416"/>
    </source>
</evidence>
<organism evidence="2 3">
    <name type="scientific">Tenacibaculum platacis</name>
    <dbReference type="NCBI Taxonomy" id="3137852"/>
    <lineage>
        <taxon>Bacteria</taxon>
        <taxon>Pseudomonadati</taxon>
        <taxon>Bacteroidota</taxon>
        <taxon>Flavobacteriia</taxon>
        <taxon>Flavobacteriales</taxon>
        <taxon>Flavobacteriaceae</taxon>
        <taxon>Tenacibaculum</taxon>
    </lineage>
</organism>
<dbReference type="EMBL" id="CAXIXY010000003">
    <property type="protein sequence ID" value="CAL2079901.1"/>
    <property type="molecule type" value="Genomic_DNA"/>
</dbReference>
<feature type="chain" id="PRO_5046105696" description="BON domain-containing protein" evidence="1">
    <location>
        <begin position="19"/>
        <end position="110"/>
    </location>
</feature>
<keyword evidence="3" id="KW-1185">Reference proteome</keyword>
<keyword evidence="1" id="KW-0732">Signal</keyword>
<proteinExistence type="predicted"/>
<evidence type="ECO:0000313" key="2">
    <source>
        <dbReference type="EMBL" id="CAL2079901.1"/>
    </source>
</evidence>
<protein>
    <recommendedName>
        <fullName evidence="4">BON domain-containing protein</fullName>
    </recommendedName>
</protein>
<accession>A0ABP1EHQ2</accession>
<gene>
    <name evidence="2" type="ORF">T190607A01A_10940</name>
</gene>
<reference evidence="2 3" key="1">
    <citation type="submission" date="2024-05" db="EMBL/GenBank/DDBJ databases">
        <authorList>
            <person name="Duchaud E."/>
        </authorList>
    </citation>
    <scope>NUCLEOTIDE SEQUENCE [LARGE SCALE GENOMIC DNA]</scope>
    <source>
        <strain evidence="2">Ena-SAMPLE-TAB-13-05-2024-13:56:06:370-140302</strain>
    </source>
</reference>
<comment type="caution">
    <text evidence="2">The sequence shown here is derived from an EMBL/GenBank/DDBJ whole genome shotgun (WGS) entry which is preliminary data.</text>
</comment>
<name>A0ABP1EHQ2_9FLAO</name>
<dbReference type="Proteomes" id="UP001497416">
    <property type="component" value="Unassembled WGS sequence"/>
</dbReference>